<dbReference type="GO" id="GO:0008289">
    <property type="term" value="F:lipid binding"/>
    <property type="evidence" value="ECO:0007669"/>
    <property type="project" value="TreeGrafter"/>
</dbReference>
<name>A0A8X8W2A9_SALSN</name>
<dbReference type="AlphaFoldDB" id="A0A8X8W2A9"/>
<dbReference type="GO" id="GO:0006644">
    <property type="term" value="P:phospholipid metabolic process"/>
    <property type="evidence" value="ECO:0007669"/>
    <property type="project" value="InterPro"/>
</dbReference>
<proteinExistence type="predicted"/>
<evidence type="ECO:0000256" key="9">
    <source>
        <dbReference type="ARBA" id="ARBA00023098"/>
    </source>
</evidence>
<evidence type="ECO:0000256" key="5">
    <source>
        <dbReference type="ARBA" id="ARBA00022723"/>
    </source>
</evidence>
<dbReference type="EC" id="3.1.1.4" evidence="3"/>
<dbReference type="CDD" id="cd04706">
    <property type="entry name" value="PLA2_plant"/>
    <property type="match status" value="1"/>
</dbReference>
<comment type="cofactor">
    <cofactor evidence="1">
        <name>Ca(2+)</name>
        <dbReference type="ChEBI" id="CHEBI:29108"/>
    </cofactor>
</comment>
<comment type="subcellular location">
    <subcellularLocation>
        <location evidence="2">Secreted</location>
    </subcellularLocation>
</comment>
<dbReference type="GO" id="GO:0004623">
    <property type="term" value="F:phospholipase A2 activity"/>
    <property type="evidence" value="ECO:0007669"/>
    <property type="project" value="UniProtKB-EC"/>
</dbReference>
<dbReference type="Proteomes" id="UP000298416">
    <property type="component" value="Unassembled WGS sequence"/>
</dbReference>
<reference evidence="12" key="2">
    <citation type="submission" date="2020-08" db="EMBL/GenBank/DDBJ databases">
        <title>Plant Genome Project.</title>
        <authorList>
            <person name="Zhang R.-G."/>
        </authorList>
    </citation>
    <scope>NUCLEOTIDE SEQUENCE</scope>
    <source>
        <strain evidence="12">Huo1</strain>
        <tissue evidence="12">Leaf</tissue>
    </source>
</reference>
<sequence>MAHPPTQSLIFLIASLLISSLYTVQVHALNIGLQANPGLSLFKECSKTCESMFCDAAPFLRYGKYCGLLYTGCPGEKPCDRLDTCCMNHDQCISKMGSKFFNFVNYLFDKLIKDRLFHLIIVDDYLSQQCNKEFLKCVDSFKKSRAPSFKDNTCDVDDVIKSINNAMKAAIVAGRVFGKP</sequence>
<evidence type="ECO:0000256" key="8">
    <source>
        <dbReference type="ARBA" id="ARBA00022963"/>
    </source>
</evidence>
<evidence type="ECO:0000256" key="6">
    <source>
        <dbReference type="ARBA" id="ARBA00022801"/>
    </source>
</evidence>
<organism evidence="12">
    <name type="scientific">Salvia splendens</name>
    <name type="common">Scarlet sage</name>
    <dbReference type="NCBI Taxonomy" id="180675"/>
    <lineage>
        <taxon>Eukaryota</taxon>
        <taxon>Viridiplantae</taxon>
        <taxon>Streptophyta</taxon>
        <taxon>Embryophyta</taxon>
        <taxon>Tracheophyta</taxon>
        <taxon>Spermatophyta</taxon>
        <taxon>Magnoliopsida</taxon>
        <taxon>eudicotyledons</taxon>
        <taxon>Gunneridae</taxon>
        <taxon>Pentapetalae</taxon>
        <taxon>asterids</taxon>
        <taxon>lamiids</taxon>
        <taxon>Lamiales</taxon>
        <taxon>Lamiaceae</taxon>
        <taxon>Nepetoideae</taxon>
        <taxon>Mentheae</taxon>
        <taxon>Salviinae</taxon>
        <taxon>Salvia</taxon>
        <taxon>Salvia subgen. Calosphace</taxon>
        <taxon>core Calosphace</taxon>
    </lineage>
</organism>
<keyword evidence="7" id="KW-0106">Calcium</keyword>
<keyword evidence="4" id="KW-0964">Secreted</keyword>
<comment type="caution">
    <text evidence="12">The sequence shown here is derived from an EMBL/GenBank/DDBJ whole genome shotgun (WGS) entry which is preliminary data.</text>
</comment>
<dbReference type="GO" id="GO:0016042">
    <property type="term" value="P:lipid catabolic process"/>
    <property type="evidence" value="ECO:0007669"/>
    <property type="project" value="UniProtKB-KW"/>
</dbReference>
<keyword evidence="11" id="KW-0732">Signal</keyword>
<dbReference type="PANTHER" id="PTHR11716:SF47">
    <property type="entry name" value="PHOSPHOLIPASE A2-ALPHA"/>
    <property type="match status" value="1"/>
</dbReference>
<dbReference type="InterPro" id="IPR001211">
    <property type="entry name" value="PLA2"/>
</dbReference>
<evidence type="ECO:0000256" key="10">
    <source>
        <dbReference type="ARBA" id="ARBA00023157"/>
    </source>
</evidence>
<dbReference type="Gene3D" id="1.20.90.10">
    <property type="entry name" value="Phospholipase A2 domain"/>
    <property type="match status" value="1"/>
</dbReference>
<dbReference type="PROSITE" id="PS00118">
    <property type="entry name" value="PA2_HIS"/>
    <property type="match status" value="1"/>
</dbReference>
<dbReference type="GO" id="GO:0050482">
    <property type="term" value="P:arachidonate secretion"/>
    <property type="evidence" value="ECO:0007669"/>
    <property type="project" value="InterPro"/>
</dbReference>
<protein>
    <recommendedName>
        <fullName evidence="3">phospholipase A2</fullName>
        <ecNumber evidence="3">3.1.1.4</ecNumber>
    </recommendedName>
</protein>
<feature type="signal peptide" evidence="11">
    <location>
        <begin position="1"/>
        <end position="28"/>
    </location>
</feature>
<keyword evidence="9" id="KW-0443">Lipid metabolism</keyword>
<keyword evidence="8" id="KW-0442">Lipid degradation</keyword>
<evidence type="ECO:0000256" key="3">
    <source>
        <dbReference type="ARBA" id="ARBA00013278"/>
    </source>
</evidence>
<keyword evidence="13" id="KW-1185">Reference proteome</keyword>
<reference evidence="12" key="1">
    <citation type="submission" date="2018-01" db="EMBL/GenBank/DDBJ databases">
        <authorList>
            <person name="Mao J.F."/>
        </authorList>
    </citation>
    <scope>NUCLEOTIDE SEQUENCE</scope>
    <source>
        <strain evidence="12">Huo1</strain>
        <tissue evidence="12">Leaf</tissue>
    </source>
</reference>
<accession>A0A8X8W2A9</accession>
<evidence type="ECO:0000313" key="12">
    <source>
        <dbReference type="EMBL" id="KAG6386614.1"/>
    </source>
</evidence>
<gene>
    <name evidence="12" type="ORF">SASPL_151782</name>
</gene>
<dbReference type="PANTHER" id="PTHR11716">
    <property type="entry name" value="PHOSPHOLIPASE A2 FAMILY MEMBER"/>
    <property type="match status" value="1"/>
</dbReference>
<dbReference type="EMBL" id="PNBA02000021">
    <property type="protein sequence ID" value="KAG6386614.1"/>
    <property type="molecule type" value="Genomic_DNA"/>
</dbReference>
<keyword evidence="6" id="KW-0378">Hydrolase</keyword>
<dbReference type="SUPFAM" id="SSF48619">
    <property type="entry name" value="Phospholipase A2, PLA2"/>
    <property type="match status" value="1"/>
</dbReference>
<keyword evidence="10" id="KW-1015">Disulfide bond</keyword>
<keyword evidence="5" id="KW-0479">Metal-binding</keyword>
<feature type="chain" id="PRO_5036471843" description="phospholipase A2" evidence="11">
    <location>
        <begin position="29"/>
        <end position="180"/>
    </location>
</feature>
<evidence type="ECO:0000256" key="1">
    <source>
        <dbReference type="ARBA" id="ARBA00001913"/>
    </source>
</evidence>
<dbReference type="GO" id="GO:0005576">
    <property type="term" value="C:extracellular region"/>
    <property type="evidence" value="ECO:0007669"/>
    <property type="project" value="UniProtKB-SubCell"/>
</dbReference>
<dbReference type="GO" id="GO:0005509">
    <property type="term" value="F:calcium ion binding"/>
    <property type="evidence" value="ECO:0007669"/>
    <property type="project" value="InterPro"/>
</dbReference>
<evidence type="ECO:0000256" key="7">
    <source>
        <dbReference type="ARBA" id="ARBA00022837"/>
    </source>
</evidence>
<evidence type="ECO:0000256" key="11">
    <source>
        <dbReference type="SAM" id="SignalP"/>
    </source>
</evidence>
<dbReference type="InterPro" id="IPR036444">
    <property type="entry name" value="PLipase_A2_dom_sf"/>
</dbReference>
<evidence type="ECO:0000313" key="13">
    <source>
        <dbReference type="Proteomes" id="UP000298416"/>
    </source>
</evidence>
<evidence type="ECO:0000256" key="4">
    <source>
        <dbReference type="ARBA" id="ARBA00022525"/>
    </source>
</evidence>
<evidence type="ECO:0000256" key="2">
    <source>
        <dbReference type="ARBA" id="ARBA00004613"/>
    </source>
</evidence>
<dbReference type="InterPro" id="IPR033113">
    <property type="entry name" value="PLA2_histidine"/>
</dbReference>